<accession>A0A8X6M881</accession>
<keyword evidence="12" id="KW-1185">Reference proteome</keyword>
<dbReference type="GO" id="GO:0016297">
    <property type="term" value="F:fatty acyl-[ACP] hydrolase activity"/>
    <property type="evidence" value="ECO:0007669"/>
    <property type="project" value="UniProtKB-EC"/>
</dbReference>
<feature type="domain" description="Carrier" evidence="10">
    <location>
        <begin position="421"/>
        <end position="501"/>
    </location>
</feature>
<dbReference type="SUPFAM" id="SSF51735">
    <property type="entry name" value="NAD(P)-binding Rossmann-fold domains"/>
    <property type="match status" value="1"/>
</dbReference>
<evidence type="ECO:0000256" key="1">
    <source>
        <dbReference type="ARBA" id="ARBA00012480"/>
    </source>
</evidence>
<dbReference type="EC" id="3.1.2.14" evidence="1"/>
<dbReference type="SMART" id="SM00822">
    <property type="entry name" value="PKS_KR"/>
    <property type="match status" value="1"/>
</dbReference>
<evidence type="ECO:0000313" key="12">
    <source>
        <dbReference type="Proteomes" id="UP000886998"/>
    </source>
</evidence>
<evidence type="ECO:0000256" key="2">
    <source>
        <dbReference type="ARBA" id="ARBA00022450"/>
    </source>
</evidence>
<dbReference type="InterPro" id="IPR036291">
    <property type="entry name" value="NAD(P)-bd_dom_sf"/>
</dbReference>
<dbReference type="Pfam" id="PF13602">
    <property type="entry name" value="ADH_zinc_N_2"/>
    <property type="match status" value="1"/>
</dbReference>
<dbReference type="InterPro" id="IPR057326">
    <property type="entry name" value="KR_dom"/>
</dbReference>
<dbReference type="InterPro" id="IPR036736">
    <property type="entry name" value="ACP-like_sf"/>
</dbReference>
<dbReference type="EMBL" id="BMAV01024766">
    <property type="protein sequence ID" value="GFS36005.1"/>
    <property type="molecule type" value="Genomic_DNA"/>
</dbReference>
<dbReference type="Pfam" id="PF00550">
    <property type="entry name" value="PP-binding"/>
    <property type="match status" value="1"/>
</dbReference>
<dbReference type="GO" id="GO:0004312">
    <property type="term" value="F:fatty acid synthase activity"/>
    <property type="evidence" value="ECO:0007669"/>
    <property type="project" value="TreeGrafter"/>
</dbReference>
<dbReference type="Pfam" id="PF08659">
    <property type="entry name" value="KR"/>
    <property type="match status" value="1"/>
</dbReference>
<reference evidence="11" key="1">
    <citation type="submission" date="2020-08" db="EMBL/GenBank/DDBJ databases">
        <title>Multicomponent nature underlies the extraordinary mechanical properties of spider dragline silk.</title>
        <authorList>
            <person name="Kono N."/>
            <person name="Nakamura H."/>
            <person name="Mori M."/>
            <person name="Yoshida Y."/>
            <person name="Ohtoshi R."/>
            <person name="Malay A.D."/>
            <person name="Moran D.A.P."/>
            <person name="Tomita M."/>
            <person name="Numata K."/>
            <person name="Arakawa K."/>
        </authorList>
    </citation>
    <scope>NUCLEOTIDE SEQUENCE</scope>
</reference>
<dbReference type="PANTHER" id="PTHR43775:SF7">
    <property type="entry name" value="FATTY ACID SYNTHASE"/>
    <property type="match status" value="1"/>
</dbReference>
<evidence type="ECO:0000256" key="6">
    <source>
        <dbReference type="ARBA" id="ARBA00023002"/>
    </source>
</evidence>
<dbReference type="InterPro" id="IPR050091">
    <property type="entry name" value="PKS_NRPS_Biosynth_Enz"/>
</dbReference>
<dbReference type="OrthoDB" id="6434685at2759"/>
<dbReference type="InterPro" id="IPR020843">
    <property type="entry name" value="ER"/>
</dbReference>
<dbReference type="Proteomes" id="UP000886998">
    <property type="component" value="Unassembled WGS sequence"/>
</dbReference>
<keyword evidence="5" id="KW-0521">NADP</keyword>
<evidence type="ECO:0000259" key="10">
    <source>
        <dbReference type="PROSITE" id="PS50075"/>
    </source>
</evidence>
<evidence type="ECO:0000313" key="11">
    <source>
        <dbReference type="EMBL" id="GFS36005.1"/>
    </source>
</evidence>
<dbReference type="Gene3D" id="3.40.50.1820">
    <property type="entry name" value="alpha/beta hydrolase"/>
    <property type="match status" value="2"/>
</dbReference>
<dbReference type="InterPro" id="IPR009081">
    <property type="entry name" value="PP-bd_ACP"/>
</dbReference>
<dbReference type="Pfam" id="PF00975">
    <property type="entry name" value="Thioesterase"/>
    <property type="match status" value="1"/>
</dbReference>
<evidence type="ECO:0000256" key="4">
    <source>
        <dbReference type="ARBA" id="ARBA00022832"/>
    </source>
</evidence>
<keyword evidence="7" id="KW-0443">Lipid metabolism</keyword>
<dbReference type="InterPro" id="IPR013968">
    <property type="entry name" value="PKS_KR"/>
</dbReference>
<dbReference type="SMART" id="SM00829">
    <property type="entry name" value="PKS_ER"/>
    <property type="match status" value="1"/>
</dbReference>
<dbReference type="CDD" id="cd08954">
    <property type="entry name" value="KR_1_FAS_SDR_x"/>
    <property type="match status" value="1"/>
</dbReference>
<dbReference type="GO" id="GO:0016491">
    <property type="term" value="F:oxidoreductase activity"/>
    <property type="evidence" value="ECO:0007669"/>
    <property type="project" value="UniProtKB-KW"/>
</dbReference>
<name>A0A8X6M881_9ARAC</name>
<evidence type="ECO:0000256" key="7">
    <source>
        <dbReference type="ARBA" id="ARBA00023098"/>
    </source>
</evidence>
<dbReference type="PROSITE" id="PS50075">
    <property type="entry name" value="CARRIER"/>
    <property type="match status" value="1"/>
</dbReference>
<comment type="caution">
    <text evidence="11">The sequence shown here is derived from an EMBL/GenBank/DDBJ whole genome shotgun (WGS) entry which is preliminary data.</text>
</comment>
<keyword evidence="6" id="KW-0560">Oxidoreductase</keyword>
<dbReference type="Gene3D" id="3.40.50.720">
    <property type="entry name" value="NAD(P)-binding Rossmann-like Domain"/>
    <property type="match status" value="2"/>
</dbReference>
<keyword evidence="4" id="KW-0276">Fatty acid metabolism</keyword>
<proteinExistence type="predicted"/>
<organism evidence="11 12">
    <name type="scientific">Trichonephila inaurata madagascariensis</name>
    <dbReference type="NCBI Taxonomy" id="2747483"/>
    <lineage>
        <taxon>Eukaryota</taxon>
        <taxon>Metazoa</taxon>
        <taxon>Ecdysozoa</taxon>
        <taxon>Arthropoda</taxon>
        <taxon>Chelicerata</taxon>
        <taxon>Arachnida</taxon>
        <taxon>Araneae</taxon>
        <taxon>Araneomorphae</taxon>
        <taxon>Entelegynae</taxon>
        <taxon>Araneoidea</taxon>
        <taxon>Nephilidae</taxon>
        <taxon>Trichonephila</taxon>
        <taxon>Trichonephila inaurata</taxon>
    </lineage>
</organism>
<dbReference type="InterPro" id="IPR029058">
    <property type="entry name" value="AB_hydrolase_fold"/>
</dbReference>
<keyword evidence="8" id="KW-0275">Fatty acid biosynthesis</keyword>
<dbReference type="Gene3D" id="1.10.1200.10">
    <property type="entry name" value="ACP-like"/>
    <property type="match status" value="1"/>
</dbReference>
<evidence type="ECO:0000256" key="9">
    <source>
        <dbReference type="ARBA" id="ARBA00023268"/>
    </source>
</evidence>
<keyword evidence="9" id="KW-0511">Multifunctional enzyme</keyword>
<dbReference type="SUPFAM" id="SSF53474">
    <property type="entry name" value="alpha/beta-Hydrolases"/>
    <property type="match status" value="1"/>
</dbReference>
<keyword evidence="2" id="KW-0596">Phosphopantetheine</keyword>
<evidence type="ECO:0000256" key="8">
    <source>
        <dbReference type="ARBA" id="ARBA00023160"/>
    </source>
</evidence>
<gene>
    <name evidence="11" type="primary">Fasn</name>
    <name evidence="11" type="ORF">TNIN_67331</name>
</gene>
<keyword evidence="3" id="KW-0444">Lipid biosynthesis</keyword>
<dbReference type="InterPro" id="IPR001031">
    <property type="entry name" value="Thioesterase"/>
</dbReference>
<dbReference type="SUPFAM" id="SSF47336">
    <property type="entry name" value="ACP-like"/>
    <property type="match status" value="1"/>
</dbReference>
<protein>
    <recommendedName>
        <fullName evidence="1">oleoyl-[acyl-carrier-protein] hydrolase</fullName>
        <ecNumber evidence="1">3.1.2.14</ecNumber>
    </recommendedName>
</protein>
<sequence length="796" mass="88765">MNIFKSNSWGSYRHFKMSEGAQSIEMEHAYLNLMTRGNLSSLTWIDSPLKYVTQSSDTLLCHVYYAPLNFKDVMLATGKLSQRMEVFLKNISFQGILLDTLFGTKGSNIDVKKELVQLIYDGIAKGFIRPLSSIIFDFKEAESAFRYMASGKHIGKVILKIRDEEPEIKAAPRPVRLVAIPRTSFNSEQSYIIIGGLGGFGLELCRWMVERGAKHVILTSRSGIRNGYQRLCMSRWKNEGKNIVVSTENAANRNEAKQLLQKAAAIKPVGGIFNLALVLRDAFMENQTVENYEEVCASKVSSTMNLDALSRDLCPSLQWFVCFSSVSCGRGNAGQTNYGFANSVMERICEQRTRESLPGLAIQWGPIGDVGILQDTVGSDVVISGTISQSIRSCLTVLDKFLQQKHPVVLSCIPYLPAEVSSNKTAKTSILSAVGKIFGISDISSLNLEISLGELGMDSLMEVELRLLLEREYDLMLGGSKLRNLTIRELRLLEGPLDNSIDTFYSNVKATQESQETIVRLNSVKSGTPLFIVHPIEGTVCMLYSLAQLVSVPVFGIQYTAEAPADSFEQVAAWYWAHIRKVNVGNKICLAAYSFGTIFVSEMVLQANSSPRQYPEIENIFFLDGSPAVMRAYAQKYKSPGIEREIDILFSFVMILGAEINAVNFKEELKSLSSTSERIKYTAHKLKTFFKNMTEEDLQMAFDLFNKKVQMAIKYSPKRKFRQDVILIKAEKSFSISSSTSETLDVEKDCDGEISVHTIKGSHKSFIEGACAQEVASILNGIKFGEMFTDMNLSKM</sequence>
<evidence type="ECO:0000256" key="3">
    <source>
        <dbReference type="ARBA" id="ARBA00022516"/>
    </source>
</evidence>
<dbReference type="Gene3D" id="3.90.180.10">
    <property type="entry name" value="Medium-chain alcohol dehydrogenases, catalytic domain"/>
    <property type="match status" value="2"/>
</dbReference>
<dbReference type="GO" id="GO:0006633">
    <property type="term" value="P:fatty acid biosynthetic process"/>
    <property type="evidence" value="ECO:0007669"/>
    <property type="project" value="UniProtKB-KW"/>
</dbReference>
<dbReference type="AlphaFoldDB" id="A0A8X6M881"/>
<evidence type="ECO:0000256" key="5">
    <source>
        <dbReference type="ARBA" id="ARBA00022857"/>
    </source>
</evidence>
<dbReference type="PANTHER" id="PTHR43775">
    <property type="entry name" value="FATTY ACID SYNTHASE"/>
    <property type="match status" value="1"/>
</dbReference>